<dbReference type="InterPro" id="IPR020845">
    <property type="entry name" value="AMP-binding_CS"/>
</dbReference>
<dbReference type="Proteomes" id="UP000242188">
    <property type="component" value="Unassembled WGS sequence"/>
</dbReference>
<protein>
    <submittedName>
        <fullName evidence="2">Acyl-CoA synthetase family member 2, mitochondrial</fullName>
    </submittedName>
</protein>
<dbReference type="Gene3D" id="3.40.50.12780">
    <property type="entry name" value="N-terminal domain of ligase-like"/>
    <property type="match status" value="1"/>
</dbReference>
<gene>
    <name evidence="2" type="ORF">KP79_PYT24320</name>
</gene>
<dbReference type="Gene3D" id="3.30.300.30">
    <property type="match status" value="1"/>
</dbReference>
<dbReference type="PANTHER" id="PTHR42814:SF3">
    <property type="entry name" value="BETA-N-ACETYLHEXOSAMINIDASE"/>
    <property type="match status" value="1"/>
</dbReference>
<proteinExistence type="predicted"/>
<organism evidence="2 3">
    <name type="scientific">Mizuhopecten yessoensis</name>
    <name type="common">Japanese scallop</name>
    <name type="synonym">Patinopecten yessoensis</name>
    <dbReference type="NCBI Taxonomy" id="6573"/>
    <lineage>
        <taxon>Eukaryota</taxon>
        <taxon>Metazoa</taxon>
        <taxon>Spiralia</taxon>
        <taxon>Lophotrochozoa</taxon>
        <taxon>Mollusca</taxon>
        <taxon>Bivalvia</taxon>
        <taxon>Autobranchia</taxon>
        <taxon>Pteriomorphia</taxon>
        <taxon>Pectinida</taxon>
        <taxon>Pectinoidea</taxon>
        <taxon>Pectinidae</taxon>
        <taxon>Mizuhopecten</taxon>
    </lineage>
</organism>
<dbReference type="InterPro" id="IPR000873">
    <property type="entry name" value="AMP-dep_synth/lig_dom"/>
</dbReference>
<dbReference type="STRING" id="6573.A0A210QRM3"/>
<dbReference type="InterPro" id="IPR042099">
    <property type="entry name" value="ANL_N_sf"/>
</dbReference>
<evidence type="ECO:0000313" key="2">
    <source>
        <dbReference type="EMBL" id="OWF51384.1"/>
    </source>
</evidence>
<name>A0A210QRM3_MIZYE</name>
<evidence type="ECO:0000259" key="1">
    <source>
        <dbReference type="Pfam" id="PF00501"/>
    </source>
</evidence>
<dbReference type="PANTHER" id="PTHR42814">
    <property type="entry name" value="AMP-BINDING DOMAIN-CONTAINING PROTEIN"/>
    <property type="match status" value="1"/>
</dbReference>
<keyword evidence="3" id="KW-1185">Reference proteome</keyword>
<dbReference type="CDD" id="cd04433">
    <property type="entry name" value="AFD_class_I"/>
    <property type="match status" value="1"/>
</dbReference>
<feature type="domain" description="AMP-dependent synthetase/ligase" evidence="1">
    <location>
        <begin position="35"/>
        <end position="411"/>
    </location>
</feature>
<dbReference type="EMBL" id="NEDP02002269">
    <property type="protein sequence ID" value="OWF51384.1"/>
    <property type="molecule type" value="Genomic_DNA"/>
</dbReference>
<evidence type="ECO:0000313" key="3">
    <source>
        <dbReference type="Proteomes" id="UP000242188"/>
    </source>
</evidence>
<dbReference type="SUPFAM" id="SSF56801">
    <property type="entry name" value="Acetyl-CoA synthetase-like"/>
    <property type="match status" value="1"/>
</dbReference>
<dbReference type="InterPro" id="IPR045851">
    <property type="entry name" value="AMP-bd_C_sf"/>
</dbReference>
<accession>A0A210QRM3</accession>
<dbReference type="OrthoDB" id="5953112at2759"/>
<sequence length="565" mass="62934">MPYFSFVVVTMSKWSYLHSPPTVPNTYSSLNDALKRNSETSPNTEAFIYRCPDGSRQSITSSDLYEKSRCVAKYLITSGLSRQDKVVIFGPNTLARIVAEFGILLAGGVVLQLNINVKNATDAADMLDKGRCRIVFADPGENDVLLPVISSLEREDNNKKQEHQFIFLRKSSSTKIAHTLISDIQSAENANTVLPEVYPEDDAIIFTTSGSTGKPKMVVHTHLNFINAFQQFARIKEEQNKSFNNRPFCWLGGTLAIPIVMGSPLVFTDSNLSTTVDGVKTIWKIMKEEDVDNALLMPYVLHDLITEQDNIEDDGFRLQSITTGGQIIDHFCTKVLGRFCRSLSVGYGSTEIIAGTFLPTLRPGDHLETGNVGNPMNGVEVRIVDSEGHPTKIGQVGEIQIRSSFLMKEYFADEAMTMKAFTDDRHKWFKPEDLGLITSSGDLIIRGRVKDNISRGGRKVLPALVDDVVQHLDGLRFVATVAVPDARLYEEVCVCFIAEEGVDLSPSDVQRYCEDKFSKDESLDGMGSMPKYFVRFDEFPTLFTGKPDKQELKRRAAGRLKLHVG</sequence>
<comment type="caution">
    <text evidence="2">The sequence shown here is derived from an EMBL/GenBank/DDBJ whole genome shotgun (WGS) entry which is preliminary data.</text>
</comment>
<dbReference type="PROSITE" id="PS00455">
    <property type="entry name" value="AMP_BINDING"/>
    <property type="match status" value="1"/>
</dbReference>
<reference evidence="2 3" key="1">
    <citation type="journal article" date="2017" name="Nat. Ecol. Evol.">
        <title>Scallop genome provides insights into evolution of bilaterian karyotype and development.</title>
        <authorList>
            <person name="Wang S."/>
            <person name="Zhang J."/>
            <person name="Jiao W."/>
            <person name="Li J."/>
            <person name="Xun X."/>
            <person name="Sun Y."/>
            <person name="Guo X."/>
            <person name="Huan P."/>
            <person name="Dong B."/>
            <person name="Zhang L."/>
            <person name="Hu X."/>
            <person name="Sun X."/>
            <person name="Wang J."/>
            <person name="Zhao C."/>
            <person name="Wang Y."/>
            <person name="Wang D."/>
            <person name="Huang X."/>
            <person name="Wang R."/>
            <person name="Lv J."/>
            <person name="Li Y."/>
            <person name="Zhang Z."/>
            <person name="Liu B."/>
            <person name="Lu W."/>
            <person name="Hui Y."/>
            <person name="Liang J."/>
            <person name="Zhou Z."/>
            <person name="Hou R."/>
            <person name="Li X."/>
            <person name="Liu Y."/>
            <person name="Li H."/>
            <person name="Ning X."/>
            <person name="Lin Y."/>
            <person name="Zhao L."/>
            <person name="Xing Q."/>
            <person name="Dou J."/>
            <person name="Li Y."/>
            <person name="Mao J."/>
            <person name="Guo H."/>
            <person name="Dou H."/>
            <person name="Li T."/>
            <person name="Mu C."/>
            <person name="Jiang W."/>
            <person name="Fu Q."/>
            <person name="Fu X."/>
            <person name="Miao Y."/>
            <person name="Liu J."/>
            <person name="Yu Q."/>
            <person name="Li R."/>
            <person name="Liao H."/>
            <person name="Li X."/>
            <person name="Kong Y."/>
            <person name="Jiang Z."/>
            <person name="Chourrout D."/>
            <person name="Li R."/>
            <person name="Bao Z."/>
        </authorList>
    </citation>
    <scope>NUCLEOTIDE SEQUENCE [LARGE SCALE GENOMIC DNA]</scope>
    <source>
        <strain evidence="2 3">PY_sf001</strain>
    </source>
</reference>
<dbReference type="AlphaFoldDB" id="A0A210QRM3"/>
<dbReference type="Pfam" id="PF00501">
    <property type="entry name" value="AMP-binding"/>
    <property type="match status" value="1"/>
</dbReference>